<gene>
    <name evidence="2" type="ORF">MM415A02400_0010</name>
</gene>
<evidence type="ECO:0000256" key="1">
    <source>
        <dbReference type="SAM" id="Phobius"/>
    </source>
</evidence>
<sequence length="303" mass="31221">MNLIDKCYYGIGIFAKGGGGGGAGVVDYPAYMKTFHGQILDHNGVDTPTISLMDAMNAAFGNSPYAGEVAYDPDADIAAMIASVTANQALVTLLSTGTGLDTLVSGVLDHARVDLAVTEFANDLSDRLLAEVVPRFEAGMRDINAVSSSAFAVGRAILEVAQTRQVAKFSADLHMKAFSDDALRLIALKLEYQKFATHYIAEANRIKIVAKGEELESNLEIGEADATWDLEVFQHGGNLLAGIGGGVMTSNKKKKNKAASAIGGAMTGAAAGAVVGAEIGSVGSGYGALIGAVLGAAIGFLSE</sequence>
<keyword evidence="1" id="KW-0812">Transmembrane</keyword>
<accession>A0A6M3JTM8</accession>
<keyword evidence="1" id="KW-1133">Transmembrane helix</keyword>
<keyword evidence="1" id="KW-0472">Membrane</keyword>
<feature type="transmembrane region" description="Helical" evidence="1">
    <location>
        <begin position="258"/>
        <end position="277"/>
    </location>
</feature>
<dbReference type="AlphaFoldDB" id="A0A6M3JTM8"/>
<organism evidence="2">
    <name type="scientific">viral metagenome</name>
    <dbReference type="NCBI Taxonomy" id="1070528"/>
    <lineage>
        <taxon>unclassified sequences</taxon>
        <taxon>metagenomes</taxon>
        <taxon>organismal metagenomes</taxon>
    </lineage>
</organism>
<evidence type="ECO:0000313" key="2">
    <source>
        <dbReference type="EMBL" id="QJA73356.1"/>
    </source>
</evidence>
<protein>
    <submittedName>
        <fullName evidence="2">Putative tail tape measure protein</fullName>
    </submittedName>
</protein>
<name>A0A6M3JTM8_9ZZZZ</name>
<reference evidence="2" key="1">
    <citation type="submission" date="2020-03" db="EMBL/GenBank/DDBJ databases">
        <title>The deep terrestrial virosphere.</title>
        <authorList>
            <person name="Holmfeldt K."/>
            <person name="Nilsson E."/>
            <person name="Simone D."/>
            <person name="Lopez-Fernandez M."/>
            <person name="Wu X."/>
            <person name="de Brujin I."/>
            <person name="Lundin D."/>
            <person name="Andersson A."/>
            <person name="Bertilsson S."/>
            <person name="Dopson M."/>
        </authorList>
    </citation>
    <scope>NUCLEOTIDE SEQUENCE</scope>
    <source>
        <strain evidence="2">MM415A02400</strain>
    </source>
</reference>
<feature type="transmembrane region" description="Helical" evidence="1">
    <location>
        <begin position="283"/>
        <end position="301"/>
    </location>
</feature>
<proteinExistence type="predicted"/>
<dbReference type="EMBL" id="MT142021">
    <property type="protein sequence ID" value="QJA73356.1"/>
    <property type="molecule type" value="Genomic_DNA"/>
</dbReference>